<feature type="signal peptide" evidence="2">
    <location>
        <begin position="1"/>
        <end position="20"/>
    </location>
</feature>
<dbReference type="OrthoDB" id="7999342at2"/>
<name>A0A2U8W8E7_9HYPH</name>
<dbReference type="RefSeq" id="WP_109892041.1">
    <property type="nucleotide sequence ID" value="NZ_CP029550.1"/>
</dbReference>
<evidence type="ECO:0000313" key="4">
    <source>
        <dbReference type="Proteomes" id="UP000245926"/>
    </source>
</evidence>
<reference evidence="4" key="1">
    <citation type="submission" date="2018-05" db="EMBL/GenBank/DDBJ databases">
        <title>Complete Genome Sequence of Methylobacterium sp. 17SD2-17.</title>
        <authorList>
            <person name="Srinivasan S."/>
        </authorList>
    </citation>
    <scope>NUCLEOTIDE SEQUENCE [LARGE SCALE GENOMIC DNA]</scope>
    <source>
        <strain evidence="4">17SD2-17</strain>
    </source>
</reference>
<proteinExistence type="predicted"/>
<feature type="region of interest" description="Disordered" evidence="1">
    <location>
        <begin position="113"/>
        <end position="132"/>
    </location>
</feature>
<sequence>MTRTLLIAAAFAAMTGSALAAETGTINAWGARFDVPAGQAPVGTLASGADRAVGSYVAPIQWSSSRRATETASLAYRYSGQHAGGPADALIPGGTPRPVEHHAGAPAYRYSGQHAGGPADALIPDGSPKPVEKQWRAPAYRYAGSHAGGPANDLPRD</sequence>
<feature type="chain" id="PRO_5015938530" evidence="2">
    <location>
        <begin position="21"/>
        <end position="157"/>
    </location>
</feature>
<protein>
    <submittedName>
        <fullName evidence="3">Uncharacterized protein</fullName>
    </submittedName>
</protein>
<evidence type="ECO:0000256" key="2">
    <source>
        <dbReference type="SAM" id="SignalP"/>
    </source>
</evidence>
<evidence type="ECO:0000256" key="1">
    <source>
        <dbReference type="SAM" id="MobiDB-lite"/>
    </source>
</evidence>
<dbReference type="KEGG" id="mets:DK389_19645"/>
<dbReference type="EMBL" id="CP029550">
    <property type="protein sequence ID" value="AWN42299.1"/>
    <property type="molecule type" value="Genomic_DNA"/>
</dbReference>
<evidence type="ECO:0000313" key="3">
    <source>
        <dbReference type="EMBL" id="AWN42299.1"/>
    </source>
</evidence>
<organism evidence="3 4">
    <name type="scientific">Methylobacterium durans</name>
    <dbReference type="NCBI Taxonomy" id="2202825"/>
    <lineage>
        <taxon>Bacteria</taxon>
        <taxon>Pseudomonadati</taxon>
        <taxon>Pseudomonadota</taxon>
        <taxon>Alphaproteobacteria</taxon>
        <taxon>Hyphomicrobiales</taxon>
        <taxon>Methylobacteriaceae</taxon>
        <taxon>Methylobacterium</taxon>
    </lineage>
</organism>
<accession>A0A2U8W8E7</accession>
<keyword evidence="4" id="KW-1185">Reference proteome</keyword>
<dbReference type="Proteomes" id="UP000245926">
    <property type="component" value="Chromosome"/>
</dbReference>
<gene>
    <name evidence="3" type="ORF">DK389_19645</name>
</gene>
<keyword evidence="2" id="KW-0732">Signal</keyword>
<dbReference type="AlphaFoldDB" id="A0A2U8W8E7"/>